<organism evidence="3 4">
    <name type="scientific">Melanomma pulvis-pyrius CBS 109.77</name>
    <dbReference type="NCBI Taxonomy" id="1314802"/>
    <lineage>
        <taxon>Eukaryota</taxon>
        <taxon>Fungi</taxon>
        <taxon>Dikarya</taxon>
        <taxon>Ascomycota</taxon>
        <taxon>Pezizomycotina</taxon>
        <taxon>Dothideomycetes</taxon>
        <taxon>Pleosporomycetidae</taxon>
        <taxon>Pleosporales</taxon>
        <taxon>Melanommataceae</taxon>
        <taxon>Melanomma</taxon>
    </lineage>
</organism>
<dbReference type="Proteomes" id="UP000799757">
    <property type="component" value="Unassembled WGS sequence"/>
</dbReference>
<reference evidence="3" key="1">
    <citation type="journal article" date="2020" name="Stud. Mycol.">
        <title>101 Dothideomycetes genomes: a test case for predicting lifestyles and emergence of pathogens.</title>
        <authorList>
            <person name="Haridas S."/>
            <person name="Albert R."/>
            <person name="Binder M."/>
            <person name="Bloem J."/>
            <person name="Labutti K."/>
            <person name="Salamov A."/>
            <person name="Andreopoulos B."/>
            <person name="Baker S."/>
            <person name="Barry K."/>
            <person name="Bills G."/>
            <person name="Bluhm B."/>
            <person name="Cannon C."/>
            <person name="Castanera R."/>
            <person name="Culley D."/>
            <person name="Daum C."/>
            <person name="Ezra D."/>
            <person name="Gonzalez J."/>
            <person name="Henrissat B."/>
            <person name="Kuo A."/>
            <person name="Liang C."/>
            <person name="Lipzen A."/>
            <person name="Lutzoni F."/>
            <person name="Magnuson J."/>
            <person name="Mondo S."/>
            <person name="Nolan M."/>
            <person name="Ohm R."/>
            <person name="Pangilinan J."/>
            <person name="Park H.-J."/>
            <person name="Ramirez L."/>
            <person name="Alfaro M."/>
            <person name="Sun H."/>
            <person name="Tritt A."/>
            <person name="Yoshinaga Y."/>
            <person name="Zwiers L.-H."/>
            <person name="Turgeon B."/>
            <person name="Goodwin S."/>
            <person name="Spatafora J."/>
            <person name="Crous P."/>
            <person name="Grigoriev I."/>
        </authorList>
    </citation>
    <scope>NUCLEOTIDE SEQUENCE</scope>
    <source>
        <strain evidence="3">CBS 109.77</strain>
    </source>
</reference>
<dbReference type="Gene3D" id="1.25.40.10">
    <property type="entry name" value="Tetratricopeptide repeat domain"/>
    <property type="match status" value="1"/>
</dbReference>
<dbReference type="AlphaFoldDB" id="A0A6A6XE82"/>
<keyword evidence="4" id="KW-1185">Reference proteome</keyword>
<feature type="compositionally biased region" description="Polar residues" evidence="1">
    <location>
        <begin position="55"/>
        <end position="64"/>
    </location>
</feature>
<dbReference type="InterPro" id="IPR025676">
    <property type="entry name" value="Clr5_dom"/>
</dbReference>
<dbReference type="PANTHER" id="PTHR38788:SF3">
    <property type="entry name" value="CLR5 DOMAIN-CONTAINING PROTEIN"/>
    <property type="match status" value="1"/>
</dbReference>
<accession>A0A6A6XE82</accession>
<evidence type="ECO:0000259" key="2">
    <source>
        <dbReference type="Pfam" id="PF14420"/>
    </source>
</evidence>
<gene>
    <name evidence="3" type="ORF">K505DRAFT_374918</name>
</gene>
<evidence type="ECO:0000313" key="4">
    <source>
        <dbReference type="Proteomes" id="UP000799757"/>
    </source>
</evidence>
<dbReference type="EMBL" id="MU001906">
    <property type="protein sequence ID" value="KAF2794007.1"/>
    <property type="molecule type" value="Genomic_DNA"/>
</dbReference>
<dbReference type="SUPFAM" id="SSF48452">
    <property type="entry name" value="TPR-like"/>
    <property type="match status" value="1"/>
</dbReference>
<dbReference type="Pfam" id="PF14420">
    <property type="entry name" value="Clr5"/>
    <property type="match status" value="1"/>
</dbReference>
<dbReference type="PANTHER" id="PTHR38788">
    <property type="entry name" value="CLR5 DOMAIN-CONTAINING PROTEIN"/>
    <property type="match status" value="1"/>
</dbReference>
<evidence type="ECO:0000313" key="3">
    <source>
        <dbReference type="EMBL" id="KAF2794007.1"/>
    </source>
</evidence>
<feature type="region of interest" description="Disordered" evidence="1">
    <location>
        <begin position="44"/>
        <end position="65"/>
    </location>
</feature>
<dbReference type="OrthoDB" id="5986190at2759"/>
<protein>
    <recommendedName>
        <fullName evidence="2">Clr5 domain-containing protein</fullName>
    </recommendedName>
</protein>
<feature type="compositionally biased region" description="Basic and acidic residues" evidence="1">
    <location>
        <begin position="437"/>
        <end position="482"/>
    </location>
</feature>
<sequence length="488" mass="54708">MDFFTTDAPGFGEPYPYFPMSSPDLLQPRLALYGGDMDLDLASQSLPADGHLPTEQRNNSNTAYPSPALHIYATHETESLGHVETMPAVPMGPPTKTRKRKAPTLRADEWEPYKARILELHIEQKLPLREVKEQILSEFGFTAEVRQYRTRISQWGRDKNIKPDEMKAIVRKRQRRILVEDKGDLRFTVRGNTVEPEKIDRWMKRNEVLESFLYAPSPAASTPSAVGCRTISEIGSPAPSPAYSARSPHFLPANLTDAAQSPTISSPALSISSMDWRQASTLQGQGPAPTYQTPSSFTPGVISTPIALQSKLNPATDSVQRRYQGANERRLRDDLSRAETIFGVSHPKTLDILEDLASVLLEQGRYKSAEKLAHKAVQGRQRIGGNRNAKTLDALELIGNVFKLQGRYAEAETLFGKIIEAETERARIYAEIHAAKQKIDPERARKEEEVERARREAETEHARHEAAESRRATEAEVVKEEPELNPDE</sequence>
<evidence type="ECO:0000256" key="1">
    <source>
        <dbReference type="SAM" id="MobiDB-lite"/>
    </source>
</evidence>
<proteinExistence type="predicted"/>
<feature type="domain" description="Clr5" evidence="2">
    <location>
        <begin position="107"/>
        <end position="159"/>
    </location>
</feature>
<feature type="region of interest" description="Disordered" evidence="1">
    <location>
        <begin position="85"/>
        <end position="104"/>
    </location>
</feature>
<feature type="region of interest" description="Disordered" evidence="1">
    <location>
        <begin position="437"/>
        <end position="488"/>
    </location>
</feature>
<name>A0A6A6XE82_9PLEO</name>
<dbReference type="Pfam" id="PF13424">
    <property type="entry name" value="TPR_12"/>
    <property type="match status" value="1"/>
</dbReference>
<dbReference type="InterPro" id="IPR011990">
    <property type="entry name" value="TPR-like_helical_dom_sf"/>
</dbReference>